<protein>
    <submittedName>
        <fullName evidence="1">Uncharacterized protein</fullName>
    </submittedName>
</protein>
<dbReference type="GO" id="GO:0007096">
    <property type="term" value="P:regulation of exit from mitosis"/>
    <property type="evidence" value="ECO:0007669"/>
    <property type="project" value="InterPro"/>
</dbReference>
<accession>A0AAF0UJ74</accession>
<organism evidence="1 2">
    <name type="scientific">Solanum verrucosum</name>
    <dbReference type="NCBI Taxonomy" id="315347"/>
    <lineage>
        <taxon>Eukaryota</taxon>
        <taxon>Viridiplantae</taxon>
        <taxon>Streptophyta</taxon>
        <taxon>Embryophyta</taxon>
        <taxon>Tracheophyta</taxon>
        <taxon>Spermatophyta</taxon>
        <taxon>Magnoliopsida</taxon>
        <taxon>eudicotyledons</taxon>
        <taxon>Gunneridae</taxon>
        <taxon>Pentapetalae</taxon>
        <taxon>asterids</taxon>
        <taxon>lamiids</taxon>
        <taxon>Solanales</taxon>
        <taxon>Solanaceae</taxon>
        <taxon>Solanoideae</taxon>
        <taxon>Solaneae</taxon>
        <taxon>Solanum</taxon>
    </lineage>
</organism>
<dbReference type="GO" id="GO:0005634">
    <property type="term" value="C:nucleus"/>
    <property type="evidence" value="ECO:0007669"/>
    <property type="project" value="InterPro"/>
</dbReference>
<dbReference type="AlphaFoldDB" id="A0AAF0UJ74"/>
<sequence>MEEKGEGETDFTVIETASDTLDSSIKFHLVTDILGFVLFMHQQIPSLLQDLTLEFDELNTEFAELETAIVQAETCSLRRNHASRKREVRMGIRRLEKLMNTISSFRTALQLMITEFPAIQRVILILGSSPLRPLNVYELNFSCETAASGGEFTRNRVAETLSKKAIRVLVSKGAGSSSSAGPTKLFLFVEAPSSINLHLHFLPKRDFRYGKKIVPFKVRFSCRTKNLEREACADDTHPTKAITSHSSNVDDVIWQERTLYRNSKEQKKRTTTHKMLQEKNGNVGNQGSTCAILNDISFNDLSGFSAGILSKAWLPGHPQLKSE</sequence>
<dbReference type="PANTHER" id="PTHR15681">
    <property type="entry name" value="MAD2L1-BINDING PROTEIN"/>
    <property type="match status" value="1"/>
</dbReference>
<keyword evidence="2" id="KW-1185">Reference proteome</keyword>
<dbReference type="PANTHER" id="PTHR15681:SF1">
    <property type="entry name" value="MAD2L1-BINDING PROTEIN"/>
    <property type="match status" value="1"/>
</dbReference>
<proteinExistence type="predicted"/>
<evidence type="ECO:0000313" key="2">
    <source>
        <dbReference type="Proteomes" id="UP001234989"/>
    </source>
</evidence>
<dbReference type="EMBL" id="CP133620">
    <property type="protein sequence ID" value="WMV47197.1"/>
    <property type="molecule type" value="Genomic_DNA"/>
</dbReference>
<feature type="non-terminal residue" evidence="1">
    <location>
        <position position="323"/>
    </location>
</feature>
<dbReference type="Proteomes" id="UP001234989">
    <property type="component" value="Chromosome 9"/>
</dbReference>
<dbReference type="Gene3D" id="3.30.900.20">
    <property type="match status" value="1"/>
</dbReference>
<reference evidence="1" key="1">
    <citation type="submission" date="2023-08" db="EMBL/GenBank/DDBJ databases">
        <title>A de novo genome assembly of Solanum verrucosum Schlechtendal, a Mexican diploid species geographically isolated from the other diploid A-genome species in potato relatives.</title>
        <authorList>
            <person name="Hosaka K."/>
        </authorList>
    </citation>
    <scope>NUCLEOTIDE SEQUENCE</scope>
    <source>
        <tissue evidence="1">Young leaves</tissue>
    </source>
</reference>
<dbReference type="InterPro" id="IPR053729">
    <property type="entry name" value="MAD2L1BP_domain_sf"/>
</dbReference>
<name>A0AAF0UJ74_SOLVR</name>
<dbReference type="InterPro" id="IPR009511">
    <property type="entry name" value="MAD1/Cdc20-bound-Mad2-bd"/>
</dbReference>
<evidence type="ECO:0000313" key="1">
    <source>
        <dbReference type="EMBL" id="WMV47197.1"/>
    </source>
</evidence>
<gene>
    <name evidence="1" type="ORF">MTR67_040582</name>
</gene>